<evidence type="ECO:0000256" key="1">
    <source>
        <dbReference type="ARBA" id="ARBA00009798"/>
    </source>
</evidence>
<dbReference type="InterPro" id="IPR007214">
    <property type="entry name" value="YbaK/aa-tRNA-synth-assoc-dom"/>
</dbReference>
<organism evidence="5 6">
    <name type="scientific">Candidatus Desulfatibia vada</name>
    <dbReference type="NCBI Taxonomy" id="2841696"/>
    <lineage>
        <taxon>Bacteria</taxon>
        <taxon>Pseudomonadati</taxon>
        <taxon>Thermodesulfobacteriota</taxon>
        <taxon>Desulfobacteria</taxon>
        <taxon>Desulfobacterales</taxon>
        <taxon>Desulfobacterales incertae sedis</taxon>
        <taxon>Candidatus Desulfatibia</taxon>
    </lineage>
</organism>
<dbReference type="PANTHER" id="PTHR30411">
    <property type="entry name" value="CYTOPLASMIC PROTEIN"/>
    <property type="match status" value="1"/>
</dbReference>
<dbReference type="PANTHER" id="PTHR30411:SF0">
    <property type="entry name" value="CYS-TRNA(PRO)_CYS-TRNA(CYS) DEACYLASE YBAK"/>
    <property type="match status" value="1"/>
</dbReference>
<keyword evidence="2" id="KW-0648">Protein biosynthesis</keyword>
<dbReference type="PIRSF" id="PIRSF006181">
    <property type="entry name" value="EbsC_YbaK"/>
    <property type="match status" value="1"/>
</dbReference>
<dbReference type="Pfam" id="PF04073">
    <property type="entry name" value="tRNA_edit"/>
    <property type="match status" value="1"/>
</dbReference>
<sequence>MAQKDLPMTPAVRSLRANKIDFKPHFYAYQEHGGALHTAAALNVSGHQVVKTLVMEIDPSRPLLVLMHGDCEISTKQLARMLGVKRVSPCDSNQAYKNTGYKVGGISPFGTRKKMPVYVESSILAFDRIFINGGK</sequence>
<protein>
    <submittedName>
        <fullName evidence="5">Aminoacyl-tRNA deacylase</fullName>
    </submittedName>
</protein>
<gene>
    <name evidence="5" type="ORF">H8D96_21115</name>
</gene>
<reference evidence="5 6" key="1">
    <citation type="submission" date="2020-08" db="EMBL/GenBank/DDBJ databases">
        <title>Bridging the membrane lipid divide: bacteria of the FCB group superphylum have the potential to synthesize archaeal ether lipids.</title>
        <authorList>
            <person name="Villanueva L."/>
            <person name="Von Meijenfeldt F.A.B."/>
            <person name="Westbye A.B."/>
            <person name="Yadav S."/>
            <person name="Hopmans E.C."/>
            <person name="Dutilh B.E."/>
            <person name="Sinninghe Damste J.S."/>
        </authorList>
    </citation>
    <scope>NUCLEOTIDE SEQUENCE [LARGE SCALE GENOMIC DNA]</scope>
    <source>
        <strain evidence="5">NIOZ-UU17</strain>
    </source>
</reference>
<keyword evidence="3" id="KW-0456">Lyase</keyword>
<dbReference type="Gene3D" id="3.90.960.10">
    <property type="entry name" value="YbaK/aminoacyl-tRNA synthetase-associated domain"/>
    <property type="match status" value="1"/>
</dbReference>
<dbReference type="CDD" id="cd00002">
    <property type="entry name" value="YbaK_deacylase"/>
    <property type="match status" value="1"/>
</dbReference>
<comment type="caution">
    <text evidence="5">The sequence shown here is derived from an EMBL/GenBank/DDBJ whole genome shotgun (WGS) entry which is preliminary data.</text>
</comment>
<dbReference type="EMBL" id="JACNIG010000436">
    <property type="protein sequence ID" value="MBC8434417.1"/>
    <property type="molecule type" value="Genomic_DNA"/>
</dbReference>
<name>A0A8J6P656_9BACT</name>
<dbReference type="GO" id="GO:0002161">
    <property type="term" value="F:aminoacyl-tRNA deacylase activity"/>
    <property type="evidence" value="ECO:0007669"/>
    <property type="project" value="InterPro"/>
</dbReference>
<feature type="non-terminal residue" evidence="5">
    <location>
        <position position="135"/>
    </location>
</feature>
<dbReference type="SUPFAM" id="SSF55826">
    <property type="entry name" value="YbaK/ProRS associated domain"/>
    <property type="match status" value="1"/>
</dbReference>
<feature type="domain" description="YbaK/aminoacyl-tRNA synthetase-associated" evidence="4">
    <location>
        <begin position="38"/>
        <end position="134"/>
    </location>
</feature>
<dbReference type="AlphaFoldDB" id="A0A8J6P656"/>
<dbReference type="InterPro" id="IPR004369">
    <property type="entry name" value="Prolyl-tRNA_editing_YbaK/EbsC"/>
</dbReference>
<evidence type="ECO:0000313" key="5">
    <source>
        <dbReference type="EMBL" id="MBC8434417.1"/>
    </source>
</evidence>
<accession>A0A8J6P656</accession>
<evidence type="ECO:0000256" key="2">
    <source>
        <dbReference type="ARBA" id="ARBA00022917"/>
    </source>
</evidence>
<comment type="similarity">
    <text evidence="1">Belongs to the prolyl-tRNA editing family. YbaK/EbsC subfamily.</text>
</comment>
<proteinExistence type="inferred from homology"/>
<evidence type="ECO:0000259" key="4">
    <source>
        <dbReference type="Pfam" id="PF04073"/>
    </source>
</evidence>
<evidence type="ECO:0000256" key="3">
    <source>
        <dbReference type="ARBA" id="ARBA00023239"/>
    </source>
</evidence>
<evidence type="ECO:0000313" key="6">
    <source>
        <dbReference type="Proteomes" id="UP000605201"/>
    </source>
</evidence>
<dbReference type="GO" id="GO:0016829">
    <property type="term" value="F:lyase activity"/>
    <property type="evidence" value="ECO:0007669"/>
    <property type="project" value="UniProtKB-KW"/>
</dbReference>
<dbReference type="GO" id="GO:0006412">
    <property type="term" value="P:translation"/>
    <property type="evidence" value="ECO:0007669"/>
    <property type="project" value="UniProtKB-KW"/>
</dbReference>
<dbReference type="Proteomes" id="UP000605201">
    <property type="component" value="Unassembled WGS sequence"/>
</dbReference>
<dbReference type="InterPro" id="IPR036754">
    <property type="entry name" value="YbaK/aa-tRNA-synt-asso_dom_sf"/>
</dbReference>